<organism evidence="1 2">
    <name type="scientific">Trifolium medium</name>
    <dbReference type="NCBI Taxonomy" id="97028"/>
    <lineage>
        <taxon>Eukaryota</taxon>
        <taxon>Viridiplantae</taxon>
        <taxon>Streptophyta</taxon>
        <taxon>Embryophyta</taxon>
        <taxon>Tracheophyta</taxon>
        <taxon>Spermatophyta</taxon>
        <taxon>Magnoliopsida</taxon>
        <taxon>eudicotyledons</taxon>
        <taxon>Gunneridae</taxon>
        <taxon>Pentapetalae</taxon>
        <taxon>rosids</taxon>
        <taxon>fabids</taxon>
        <taxon>Fabales</taxon>
        <taxon>Fabaceae</taxon>
        <taxon>Papilionoideae</taxon>
        <taxon>50 kb inversion clade</taxon>
        <taxon>NPAAA clade</taxon>
        <taxon>Hologalegina</taxon>
        <taxon>IRL clade</taxon>
        <taxon>Trifolieae</taxon>
        <taxon>Trifolium</taxon>
    </lineage>
</organism>
<protein>
    <submittedName>
        <fullName evidence="1">U-box domain-containing protein 4-like</fullName>
    </submittedName>
</protein>
<sequence length="105" mass="11385">FHFLELRDKLGTFVELGVISVLVELFRNGDNATKLVAGNTLGVVSAHVEYIRPVTEAGAIPLYAKLLHGPDTSGKEVAEVMICILVFAEVNAVKIIGHLVRIFAE</sequence>
<dbReference type="SUPFAM" id="SSF48371">
    <property type="entry name" value="ARM repeat"/>
    <property type="match status" value="1"/>
</dbReference>
<dbReference type="AlphaFoldDB" id="A0A392Q8P0"/>
<keyword evidence="2" id="KW-1185">Reference proteome</keyword>
<accession>A0A392Q8P0</accession>
<dbReference type="InterPro" id="IPR011989">
    <property type="entry name" value="ARM-like"/>
</dbReference>
<dbReference type="Gene3D" id="1.25.10.10">
    <property type="entry name" value="Leucine-rich Repeat Variant"/>
    <property type="match status" value="1"/>
</dbReference>
<proteinExistence type="predicted"/>
<feature type="non-terminal residue" evidence="1">
    <location>
        <position position="105"/>
    </location>
</feature>
<dbReference type="InterPro" id="IPR016024">
    <property type="entry name" value="ARM-type_fold"/>
</dbReference>
<comment type="caution">
    <text evidence="1">The sequence shown here is derived from an EMBL/GenBank/DDBJ whole genome shotgun (WGS) entry which is preliminary data.</text>
</comment>
<feature type="non-terminal residue" evidence="1">
    <location>
        <position position="1"/>
    </location>
</feature>
<dbReference type="EMBL" id="LXQA010115648">
    <property type="protein sequence ID" value="MCI19615.1"/>
    <property type="molecule type" value="Genomic_DNA"/>
</dbReference>
<evidence type="ECO:0000313" key="1">
    <source>
        <dbReference type="EMBL" id="MCI19615.1"/>
    </source>
</evidence>
<reference evidence="1 2" key="1">
    <citation type="journal article" date="2018" name="Front. Plant Sci.">
        <title>Red Clover (Trifolium pratense) and Zigzag Clover (T. medium) - A Picture of Genomic Similarities and Differences.</title>
        <authorList>
            <person name="Dluhosova J."/>
            <person name="Istvanek J."/>
            <person name="Nedelnik J."/>
            <person name="Repkova J."/>
        </authorList>
    </citation>
    <scope>NUCLEOTIDE SEQUENCE [LARGE SCALE GENOMIC DNA]</scope>
    <source>
        <strain evidence="2">cv. 10/8</strain>
        <tissue evidence="1">Leaf</tissue>
    </source>
</reference>
<name>A0A392Q8P0_9FABA</name>
<dbReference type="Proteomes" id="UP000265520">
    <property type="component" value="Unassembled WGS sequence"/>
</dbReference>
<evidence type="ECO:0000313" key="2">
    <source>
        <dbReference type="Proteomes" id="UP000265520"/>
    </source>
</evidence>